<dbReference type="SUPFAM" id="SSF52317">
    <property type="entry name" value="Class I glutamine amidotransferase-like"/>
    <property type="match status" value="1"/>
</dbReference>
<dbReference type="PANTHER" id="PTHR42695">
    <property type="entry name" value="GLUTAMINE AMIDOTRANSFERASE YLR126C-RELATED"/>
    <property type="match status" value="1"/>
</dbReference>
<reference evidence="2 3" key="1">
    <citation type="journal article" date="2020" name="Microb. Ecol.">
        <title>Ecogenomics of the Marine Benthic Filamentous Cyanobacterium Adonisia.</title>
        <authorList>
            <person name="Walter J.M."/>
            <person name="Coutinho F.H."/>
            <person name="Leomil L."/>
            <person name="Hargreaves P.I."/>
            <person name="Campeao M.E."/>
            <person name="Vieira V.V."/>
            <person name="Silva B.S."/>
            <person name="Fistarol G.O."/>
            <person name="Salomon P.S."/>
            <person name="Sawabe T."/>
            <person name="Mino S."/>
            <person name="Hosokawa M."/>
            <person name="Miyashita H."/>
            <person name="Maruyama F."/>
            <person name="van Verk M.C."/>
            <person name="Dutilh B.E."/>
            <person name="Thompson C.C."/>
            <person name="Thompson F.L."/>
        </authorList>
    </citation>
    <scope>NUCLEOTIDE SEQUENCE [LARGE SCALE GENOMIC DNA]</scope>
    <source>
        <strain evidence="2 3">CCMR0081</strain>
    </source>
</reference>
<keyword evidence="2" id="KW-0315">Glutamine amidotransferase</keyword>
<dbReference type="PROSITE" id="PS51273">
    <property type="entry name" value="GATASE_TYPE_1"/>
    <property type="match status" value="1"/>
</dbReference>
<dbReference type="GO" id="GO:0016740">
    <property type="term" value="F:transferase activity"/>
    <property type="evidence" value="ECO:0007669"/>
    <property type="project" value="UniProtKB-KW"/>
</dbReference>
<evidence type="ECO:0000313" key="3">
    <source>
        <dbReference type="Proteomes" id="UP000481033"/>
    </source>
</evidence>
<dbReference type="RefSeq" id="WP_163701330.1">
    <property type="nucleotide sequence ID" value="NZ_QXHD01000004.1"/>
</dbReference>
<keyword evidence="3" id="KW-1185">Reference proteome</keyword>
<dbReference type="PANTHER" id="PTHR42695:SF5">
    <property type="entry name" value="GLUTAMINE AMIDOTRANSFERASE YLR126C-RELATED"/>
    <property type="match status" value="1"/>
</dbReference>
<keyword evidence="2" id="KW-0808">Transferase</keyword>
<dbReference type="EMBL" id="QXHD01000004">
    <property type="protein sequence ID" value="NEZ58635.1"/>
    <property type="molecule type" value="Genomic_DNA"/>
</dbReference>
<accession>A0A6M0RQV9</accession>
<proteinExistence type="predicted"/>
<dbReference type="AlphaFoldDB" id="A0A6M0RQV9"/>
<dbReference type="InterPro" id="IPR017926">
    <property type="entry name" value="GATASE"/>
</dbReference>
<evidence type="ECO:0000259" key="1">
    <source>
        <dbReference type="Pfam" id="PF00117"/>
    </source>
</evidence>
<dbReference type="Gene3D" id="3.40.50.880">
    <property type="match status" value="1"/>
</dbReference>
<dbReference type="Pfam" id="PF00117">
    <property type="entry name" value="GATase"/>
    <property type="match status" value="1"/>
</dbReference>
<comment type="caution">
    <text evidence="2">The sequence shown here is derived from an EMBL/GenBank/DDBJ whole genome shotgun (WGS) entry which is preliminary data.</text>
</comment>
<sequence length="237" mass="26844">MKILVIQNSVRDPIGILGDHLIYQGAELTTWFPEQQPNLPEGAFSGLIILGGHMNAHEDDKYPHLQQVVTLIHQFHAENKPTMGVCLGSQLIARAFGSQVYPHSTPELGFSPLAVVTDAVTEPWLKNCPVNLHIMQWHFDTFDLPGPATLLMTNDICKHQAYRIGTNIYGFQFHLEVTPEIIVDWLTAKSDWIDTHYPNLDQQIQKQINIHTDNAATFAEQVAYHWLTLFPDAVSKW</sequence>
<dbReference type="InterPro" id="IPR044992">
    <property type="entry name" value="ChyE-like"/>
</dbReference>
<protein>
    <submittedName>
        <fullName evidence="2">Type 1 glutamine amidotransferase</fullName>
    </submittedName>
</protein>
<evidence type="ECO:0000313" key="2">
    <source>
        <dbReference type="EMBL" id="NEZ58635.1"/>
    </source>
</evidence>
<dbReference type="GO" id="GO:0005829">
    <property type="term" value="C:cytosol"/>
    <property type="evidence" value="ECO:0007669"/>
    <property type="project" value="TreeGrafter"/>
</dbReference>
<name>A0A6M0RQV9_9CYAN</name>
<dbReference type="Proteomes" id="UP000481033">
    <property type="component" value="Unassembled WGS sequence"/>
</dbReference>
<dbReference type="InterPro" id="IPR029062">
    <property type="entry name" value="Class_I_gatase-like"/>
</dbReference>
<gene>
    <name evidence="2" type="ORF">DXZ20_23905</name>
</gene>
<dbReference type="CDD" id="cd01741">
    <property type="entry name" value="GATase1_1"/>
    <property type="match status" value="1"/>
</dbReference>
<organism evidence="2 3">
    <name type="scientific">Adonisia turfae CCMR0081</name>
    <dbReference type="NCBI Taxonomy" id="2292702"/>
    <lineage>
        <taxon>Bacteria</taxon>
        <taxon>Bacillati</taxon>
        <taxon>Cyanobacteriota</taxon>
        <taxon>Adonisia</taxon>
        <taxon>Adonisia turfae</taxon>
    </lineage>
</organism>
<feature type="domain" description="Glutamine amidotransferase" evidence="1">
    <location>
        <begin position="40"/>
        <end position="179"/>
    </location>
</feature>